<reference evidence="1 2" key="1">
    <citation type="submission" date="2022-05" db="EMBL/GenBank/DDBJ databases">
        <authorList>
            <consortium name="Genoscope - CEA"/>
            <person name="William W."/>
        </authorList>
    </citation>
    <scope>NUCLEOTIDE SEQUENCE [LARGE SCALE GENOMIC DNA]</scope>
</reference>
<accession>A0ABN8RFQ4</accession>
<evidence type="ECO:0000313" key="1">
    <source>
        <dbReference type="EMBL" id="CAH3178234.1"/>
    </source>
</evidence>
<name>A0ABN8RFQ4_9CNID</name>
<dbReference type="EMBL" id="CALNXK010000237">
    <property type="protein sequence ID" value="CAH3178234.1"/>
    <property type="molecule type" value="Genomic_DNA"/>
</dbReference>
<protein>
    <submittedName>
        <fullName evidence="1">Uncharacterized protein</fullName>
    </submittedName>
</protein>
<keyword evidence="2" id="KW-1185">Reference proteome</keyword>
<sequence>MKTCLKACLHGGGGPQPPDLPPAAAGGRSRVNSDISMSILNKICTPSVEPENSRSRLHTCLLNSENPIQTQTQTFIKRVLLSKVRAINCLKNTNHRTRKRGEQRFVLNRIVADLQVFLSGSNIRGVADITEIMATGKRSQVVIIEAGKIPRPPALIDSPDLRNSWGFPPKTELFYRN</sequence>
<gene>
    <name evidence="1" type="ORF">PLOB_00020240</name>
</gene>
<organism evidence="1 2">
    <name type="scientific">Porites lobata</name>
    <dbReference type="NCBI Taxonomy" id="104759"/>
    <lineage>
        <taxon>Eukaryota</taxon>
        <taxon>Metazoa</taxon>
        <taxon>Cnidaria</taxon>
        <taxon>Anthozoa</taxon>
        <taxon>Hexacorallia</taxon>
        <taxon>Scleractinia</taxon>
        <taxon>Fungiina</taxon>
        <taxon>Poritidae</taxon>
        <taxon>Porites</taxon>
    </lineage>
</organism>
<proteinExistence type="predicted"/>
<dbReference type="Proteomes" id="UP001159405">
    <property type="component" value="Unassembled WGS sequence"/>
</dbReference>
<comment type="caution">
    <text evidence="1">The sequence shown here is derived from an EMBL/GenBank/DDBJ whole genome shotgun (WGS) entry which is preliminary data.</text>
</comment>
<evidence type="ECO:0000313" key="2">
    <source>
        <dbReference type="Proteomes" id="UP001159405"/>
    </source>
</evidence>